<feature type="region of interest" description="Disordered" evidence="1">
    <location>
        <begin position="70"/>
        <end position="99"/>
    </location>
</feature>
<evidence type="ECO:0000313" key="4">
    <source>
        <dbReference type="Proteomes" id="UP001611397"/>
    </source>
</evidence>
<dbReference type="Proteomes" id="UP001611397">
    <property type="component" value="Unassembled WGS sequence"/>
</dbReference>
<organism evidence="3 4">
    <name type="scientific">Streptomyces olivaceoviridis</name>
    <name type="common">Streptomyces corchorusii</name>
    <dbReference type="NCBI Taxonomy" id="1921"/>
    <lineage>
        <taxon>Bacteria</taxon>
        <taxon>Bacillati</taxon>
        <taxon>Actinomycetota</taxon>
        <taxon>Actinomycetes</taxon>
        <taxon>Kitasatosporales</taxon>
        <taxon>Streptomycetaceae</taxon>
        <taxon>Streptomyces</taxon>
    </lineage>
</organism>
<feature type="compositionally biased region" description="Basic and acidic residues" evidence="1">
    <location>
        <begin position="73"/>
        <end position="86"/>
    </location>
</feature>
<dbReference type="RefSeq" id="WP_244218283.1">
    <property type="nucleotide sequence ID" value="NZ_JBIRUT010000004.1"/>
</dbReference>
<gene>
    <name evidence="3" type="ORF">ACH49L_14455</name>
</gene>
<evidence type="ECO:0000313" key="3">
    <source>
        <dbReference type="EMBL" id="MFI2156865.1"/>
    </source>
</evidence>
<evidence type="ECO:0000256" key="1">
    <source>
        <dbReference type="SAM" id="MobiDB-lite"/>
    </source>
</evidence>
<proteinExistence type="predicted"/>
<accession>A0ABW7V8M8</accession>
<reference evidence="3 4" key="1">
    <citation type="submission" date="2024-10" db="EMBL/GenBank/DDBJ databases">
        <title>The Natural Products Discovery Center: Release of the First 8490 Sequenced Strains for Exploring Actinobacteria Biosynthetic Diversity.</title>
        <authorList>
            <person name="Kalkreuter E."/>
            <person name="Kautsar S.A."/>
            <person name="Yang D."/>
            <person name="Bader C.D."/>
            <person name="Teijaro C.N."/>
            <person name="Fluegel L."/>
            <person name="Davis C.M."/>
            <person name="Simpson J.R."/>
            <person name="Lauterbach L."/>
            <person name="Steele A.D."/>
            <person name="Gui C."/>
            <person name="Meng S."/>
            <person name="Li G."/>
            <person name="Viehrig K."/>
            <person name="Ye F."/>
            <person name="Su P."/>
            <person name="Kiefer A.F."/>
            <person name="Nichols A."/>
            <person name="Cepeda A.J."/>
            <person name="Yan W."/>
            <person name="Fan B."/>
            <person name="Jiang Y."/>
            <person name="Adhikari A."/>
            <person name="Zheng C.-J."/>
            <person name="Schuster L."/>
            <person name="Cowan T.M."/>
            <person name="Smanski M.J."/>
            <person name="Chevrette M.G."/>
            <person name="De Carvalho L.P.S."/>
            <person name="Shen B."/>
        </authorList>
    </citation>
    <scope>NUCLEOTIDE SEQUENCE [LARGE SCALE GENOMIC DNA]</scope>
    <source>
        <strain evidence="3 4">NPDC020295</strain>
    </source>
</reference>
<name>A0ABW7V8M8_STROI</name>
<comment type="caution">
    <text evidence="3">The sequence shown here is derived from an EMBL/GenBank/DDBJ whole genome shotgun (WGS) entry which is preliminary data.</text>
</comment>
<keyword evidence="4" id="KW-1185">Reference proteome</keyword>
<feature type="signal peptide" evidence="2">
    <location>
        <begin position="1"/>
        <end position="38"/>
    </location>
</feature>
<sequence>MPRTGMLRTTAWTRGRRGAVTAASAAVVCLGGMLAACAGGGPGGGYTAVGAGPGGPTAAAPSGSVILVPLDGDEGRGAPRDGPARDRLRRVYGGTDRVR</sequence>
<feature type="chain" id="PRO_5045695336" evidence="2">
    <location>
        <begin position="39"/>
        <end position="99"/>
    </location>
</feature>
<protein>
    <submittedName>
        <fullName evidence="3">Uncharacterized protein</fullName>
    </submittedName>
</protein>
<keyword evidence="2" id="KW-0732">Signal</keyword>
<evidence type="ECO:0000256" key="2">
    <source>
        <dbReference type="SAM" id="SignalP"/>
    </source>
</evidence>
<dbReference type="EMBL" id="JBIRWM010000006">
    <property type="protein sequence ID" value="MFI2156865.1"/>
    <property type="molecule type" value="Genomic_DNA"/>
</dbReference>